<dbReference type="GO" id="GO:0005576">
    <property type="term" value="C:extracellular region"/>
    <property type="evidence" value="ECO:0007669"/>
    <property type="project" value="TreeGrafter"/>
</dbReference>
<dbReference type="EMBL" id="JXTB01000150">
    <property type="protein sequence ID" value="PON58318.1"/>
    <property type="molecule type" value="Genomic_DNA"/>
</dbReference>
<dbReference type="InterPro" id="IPR018188">
    <property type="entry name" value="RNase_T2_His_AS_1"/>
</dbReference>
<feature type="chain" id="PRO_5015128822" evidence="10">
    <location>
        <begin position="24"/>
        <end position="106"/>
    </location>
</feature>
<gene>
    <name evidence="11" type="ORF">PanWU01x14_167100</name>
</gene>
<accession>A0A2P5CBB2</accession>
<dbReference type="GO" id="GO:0006401">
    <property type="term" value="P:RNA catabolic process"/>
    <property type="evidence" value="ECO:0007669"/>
    <property type="project" value="TreeGrafter"/>
</dbReference>
<keyword evidence="7" id="KW-0456">Lyase</keyword>
<keyword evidence="4" id="KW-0255">Endonuclease</keyword>
<evidence type="ECO:0000256" key="1">
    <source>
        <dbReference type="ARBA" id="ARBA00007469"/>
    </source>
</evidence>
<comment type="caution">
    <text evidence="11">The sequence shown here is derived from an EMBL/GenBank/DDBJ whole genome shotgun (WGS) entry which is preliminary data.</text>
</comment>
<keyword evidence="12" id="KW-1185">Reference proteome</keyword>
<keyword evidence="5" id="KW-0378">Hydrolase</keyword>
<feature type="signal peptide" evidence="10">
    <location>
        <begin position="1"/>
        <end position="23"/>
    </location>
</feature>
<dbReference type="Proteomes" id="UP000237105">
    <property type="component" value="Unassembled WGS sequence"/>
</dbReference>
<dbReference type="Gene3D" id="3.90.730.10">
    <property type="entry name" value="Ribonuclease T2-like"/>
    <property type="match status" value="1"/>
</dbReference>
<evidence type="ECO:0000256" key="2">
    <source>
        <dbReference type="ARBA" id="ARBA00022722"/>
    </source>
</evidence>
<dbReference type="GO" id="GO:0033897">
    <property type="term" value="F:ribonuclease T2 activity"/>
    <property type="evidence" value="ECO:0007669"/>
    <property type="project" value="InterPro"/>
</dbReference>
<keyword evidence="6" id="KW-0325">Glycoprotein</keyword>
<dbReference type="STRING" id="3476.A0A2P5CBB2"/>
<dbReference type="PANTHER" id="PTHR11240:SF75">
    <property type="entry name" value="RIBONUCLEASE 3"/>
    <property type="match status" value="1"/>
</dbReference>
<evidence type="ECO:0000256" key="8">
    <source>
        <dbReference type="ARBA" id="ARBA00025641"/>
    </source>
</evidence>
<evidence type="ECO:0000313" key="12">
    <source>
        <dbReference type="Proteomes" id="UP000237105"/>
    </source>
</evidence>
<dbReference type="GO" id="GO:0003723">
    <property type="term" value="F:RNA binding"/>
    <property type="evidence" value="ECO:0007669"/>
    <property type="project" value="InterPro"/>
</dbReference>
<sequence>MKTHNSALIKILVFSYLSVLCVSQGFDFFYFVQQWPGSLCDTTRSCCYPTKGKPPVDFGIHGLWPTFNNASYPSNCNDNNPYDQSRGLLENEWSTLACPRNNGTKF</sequence>
<evidence type="ECO:0000256" key="4">
    <source>
        <dbReference type="ARBA" id="ARBA00022759"/>
    </source>
</evidence>
<dbReference type="OrthoDB" id="435754at2759"/>
<keyword evidence="3 10" id="KW-0732">Signal</keyword>
<dbReference type="GO" id="GO:0016787">
    <property type="term" value="F:hydrolase activity"/>
    <property type="evidence" value="ECO:0007669"/>
    <property type="project" value="UniProtKB-KW"/>
</dbReference>
<dbReference type="SUPFAM" id="SSF55895">
    <property type="entry name" value="Ribonuclease Rh-like"/>
    <property type="match status" value="1"/>
</dbReference>
<evidence type="ECO:0000256" key="7">
    <source>
        <dbReference type="ARBA" id="ARBA00023239"/>
    </source>
</evidence>
<reference evidence="12" key="1">
    <citation type="submission" date="2016-06" db="EMBL/GenBank/DDBJ databases">
        <title>Parallel loss of symbiosis genes in relatives of nitrogen-fixing non-legume Parasponia.</title>
        <authorList>
            <person name="Van Velzen R."/>
            <person name="Holmer R."/>
            <person name="Bu F."/>
            <person name="Rutten L."/>
            <person name="Van Zeijl A."/>
            <person name="Liu W."/>
            <person name="Santuari L."/>
            <person name="Cao Q."/>
            <person name="Sharma T."/>
            <person name="Shen D."/>
            <person name="Roswanjaya Y."/>
            <person name="Wardhani T."/>
            <person name="Kalhor M.S."/>
            <person name="Jansen J."/>
            <person name="Van den Hoogen J."/>
            <person name="Gungor B."/>
            <person name="Hartog M."/>
            <person name="Hontelez J."/>
            <person name="Verver J."/>
            <person name="Yang W.-C."/>
            <person name="Schijlen E."/>
            <person name="Repin R."/>
            <person name="Schilthuizen M."/>
            <person name="Schranz E."/>
            <person name="Heidstra R."/>
            <person name="Miyata K."/>
            <person name="Fedorova E."/>
            <person name="Kohlen W."/>
            <person name="Bisseling T."/>
            <person name="Smit S."/>
            <person name="Geurts R."/>
        </authorList>
    </citation>
    <scope>NUCLEOTIDE SEQUENCE [LARGE SCALE GENOMIC DNA]</scope>
    <source>
        <strain evidence="12">cv. WU1-14</strain>
    </source>
</reference>
<keyword evidence="2" id="KW-0540">Nuclease</keyword>
<dbReference type="AlphaFoldDB" id="A0A2P5CBB2"/>
<dbReference type="InterPro" id="IPR001568">
    <property type="entry name" value="RNase_T2-like"/>
</dbReference>
<protein>
    <submittedName>
        <fullName evidence="11">Ribonuclease T2-like</fullName>
    </submittedName>
</protein>
<organism evidence="11 12">
    <name type="scientific">Parasponia andersonii</name>
    <name type="common">Sponia andersonii</name>
    <dbReference type="NCBI Taxonomy" id="3476"/>
    <lineage>
        <taxon>Eukaryota</taxon>
        <taxon>Viridiplantae</taxon>
        <taxon>Streptophyta</taxon>
        <taxon>Embryophyta</taxon>
        <taxon>Tracheophyta</taxon>
        <taxon>Spermatophyta</taxon>
        <taxon>Magnoliopsida</taxon>
        <taxon>eudicotyledons</taxon>
        <taxon>Gunneridae</taxon>
        <taxon>Pentapetalae</taxon>
        <taxon>rosids</taxon>
        <taxon>fabids</taxon>
        <taxon>Rosales</taxon>
        <taxon>Cannabaceae</taxon>
        <taxon>Parasponia</taxon>
    </lineage>
</organism>
<evidence type="ECO:0000256" key="3">
    <source>
        <dbReference type="ARBA" id="ARBA00022729"/>
    </source>
</evidence>
<evidence type="ECO:0000313" key="11">
    <source>
        <dbReference type="EMBL" id="PON58318.1"/>
    </source>
</evidence>
<evidence type="ECO:0000256" key="10">
    <source>
        <dbReference type="SAM" id="SignalP"/>
    </source>
</evidence>
<name>A0A2P5CBB2_PARAD</name>
<comment type="similarity">
    <text evidence="1 9">Belongs to the RNase T2 family.</text>
</comment>
<dbReference type="Pfam" id="PF00445">
    <property type="entry name" value="Ribonuclease_T2"/>
    <property type="match status" value="1"/>
</dbReference>
<comment type="function">
    <text evidence="8">Self-incompatibility (SI) is the inherited ability of a flowering plant to prevent self-fertilization by discriminating between self and non-self pollen during pollination. In many species, self-incompatibility is controlled by the single, multiallelic locus S.</text>
</comment>
<proteinExistence type="inferred from homology"/>
<evidence type="ECO:0000256" key="9">
    <source>
        <dbReference type="RuleBase" id="RU004328"/>
    </source>
</evidence>
<evidence type="ECO:0000256" key="5">
    <source>
        <dbReference type="ARBA" id="ARBA00022801"/>
    </source>
</evidence>
<dbReference type="PANTHER" id="PTHR11240">
    <property type="entry name" value="RIBONUCLEASE T2"/>
    <property type="match status" value="1"/>
</dbReference>
<dbReference type="InterPro" id="IPR036430">
    <property type="entry name" value="RNase_T2-like_sf"/>
</dbReference>
<dbReference type="PROSITE" id="PS00530">
    <property type="entry name" value="RNASE_T2_1"/>
    <property type="match status" value="1"/>
</dbReference>
<evidence type="ECO:0000256" key="6">
    <source>
        <dbReference type="ARBA" id="ARBA00023180"/>
    </source>
</evidence>